<evidence type="ECO:0000256" key="6">
    <source>
        <dbReference type="SAM" id="MobiDB-lite"/>
    </source>
</evidence>
<keyword evidence="3" id="KW-0813">Transport</keyword>
<comment type="similarity">
    <text evidence="1 5">Belongs to the VPS29 family.</text>
</comment>
<dbReference type="Gene3D" id="3.60.21.10">
    <property type="match status" value="2"/>
</dbReference>
<evidence type="ECO:0000256" key="5">
    <source>
        <dbReference type="RuleBase" id="RU362040"/>
    </source>
</evidence>
<evidence type="ECO:0000313" key="9">
    <source>
        <dbReference type="Proteomes" id="UP001164743"/>
    </source>
</evidence>
<dbReference type="InterPro" id="IPR029052">
    <property type="entry name" value="Metallo-depent_PP-like"/>
</dbReference>
<evidence type="ECO:0000256" key="2">
    <source>
        <dbReference type="ARBA" id="ARBA00017767"/>
    </source>
</evidence>
<dbReference type="NCBIfam" id="TIGR00040">
    <property type="entry name" value="yfcE"/>
    <property type="match status" value="1"/>
</dbReference>
<feature type="compositionally biased region" description="Basic and acidic residues" evidence="6">
    <location>
        <begin position="280"/>
        <end position="291"/>
    </location>
</feature>
<dbReference type="Proteomes" id="UP001164743">
    <property type="component" value="Chromosome 8A"/>
</dbReference>
<dbReference type="CDD" id="cd07394">
    <property type="entry name" value="MPP_Vps29"/>
    <property type="match status" value="1"/>
</dbReference>
<accession>A0ABY7CRS5</accession>
<feature type="compositionally biased region" description="Polar residues" evidence="6">
    <location>
        <begin position="292"/>
        <end position="304"/>
    </location>
</feature>
<feature type="region of interest" description="Disordered" evidence="6">
    <location>
        <begin position="1"/>
        <end position="24"/>
    </location>
</feature>
<feature type="compositionally biased region" description="Polar residues" evidence="6">
    <location>
        <begin position="235"/>
        <end position="279"/>
    </location>
</feature>
<evidence type="ECO:0000256" key="4">
    <source>
        <dbReference type="ARBA" id="ARBA00022927"/>
    </source>
</evidence>
<dbReference type="InterPro" id="IPR024654">
    <property type="entry name" value="Calcineurin-like_PHP_lpxH"/>
</dbReference>
<proteinExistence type="inferred from homology"/>
<dbReference type="GeneID" id="77812873"/>
<sequence length="361" mass="39575">MRSRRRAPNRQGSQSADPGHGHDSWADWASLAAAYAQTNTKAPNRPSVDRPETEKDASSRRTIIRRYHPGVMVLLLTIGDLHIPIRTHDLPNKFKKLLVPGKIGQIVCTGNVCDRETWEYLRSISNDVRGVRGDFDETPNLPPSLTLQHGSLKIGVIHGHQIVPLGDTESLAAAARKLNVDVLVTGATHRFEAFEFESKFFINPGSATGAFTPTWPISPPHKSSSTNSSSLKSPQHSTSTPINPSKSPNGSTTSPTQSSRSLNQNSTDQNKSPANTNGQQDHHSSELDESNRNAQLEDQSSQDQKPVEDPDSLYPPGPIPSFALLDIQGSVVVTYVYRLVDGEVKVEKIEYRKEIPIGKES</sequence>
<name>A0ABY7CRS5_9BASI</name>
<protein>
    <recommendedName>
        <fullName evidence="2 5">Vacuolar protein sorting-associated protein 29</fullName>
    </recommendedName>
</protein>
<gene>
    <name evidence="8" type="ORF">PtA15_8A538</name>
</gene>
<reference evidence="8" key="1">
    <citation type="submission" date="2022-10" db="EMBL/GenBank/DDBJ databases">
        <title>Puccinia triticina Genome sequencing and assembly.</title>
        <authorList>
            <person name="Li C."/>
        </authorList>
    </citation>
    <scope>NUCLEOTIDE SEQUENCE</scope>
    <source>
        <strain evidence="8">Pt15</strain>
    </source>
</reference>
<evidence type="ECO:0000259" key="7">
    <source>
        <dbReference type="Pfam" id="PF12850"/>
    </source>
</evidence>
<feature type="compositionally biased region" description="Basic and acidic residues" evidence="6">
    <location>
        <begin position="47"/>
        <end position="59"/>
    </location>
</feature>
<evidence type="ECO:0000256" key="1">
    <source>
        <dbReference type="ARBA" id="ARBA00005945"/>
    </source>
</evidence>
<keyword evidence="9" id="KW-1185">Reference proteome</keyword>
<dbReference type="EMBL" id="CP110428">
    <property type="protein sequence ID" value="WAQ87633.1"/>
    <property type="molecule type" value="Genomic_DNA"/>
</dbReference>
<dbReference type="SUPFAM" id="SSF56300">
    <property type="entry name" value="Metallo-dependent phosphatases"/>
    <property type="match status" value="1"/>
</dbReference>
<dbReference type="Pfam" id="PF12850">
    <property type="entry name" value="Metallophos_2"/>
    <property type="match status" value="1"/>
</dbReference>
<evidence type="ECO:0000256" key="3">
    <source>
        <dbReference type="ARBA" id="ARBA00022448"/>
    </source>
</evidence>
<dbReference type="RefSeq" id="XP_053023188.1">
    <property type="nucleotide sequence ID" value="XM_053171978.1"/>
</dbReference>
<organism evidence="8 9">
    <name type="scientific">Puccinia triticina</name>
    <dbReference type="NCBI Taxonomy" id="208348"/>
    <lineage>
        <taxon>Eukaryota</taxon>
        <taxon>Fungi</taxon>
        <taxon>Dikarya</taxon>
        <taxon>Basidiomycota</taxon>
        <taxon>Pucciniomycotina</taxon>
        <taxon>Pucciniomycetes</taxon>
        <taxon>Pucciniales</taxon>
        <taxon>Pucciniaceae</taxon>
        <taxon>Puccinia</taxon>
    </lineage>
</organism>
<dbReference type="InterPro" id="IPR028661">
    <property type="entry name" value="Vps29"/>
</dbReference>
<feature type="compositionally biased region" description="Low complexity" evidence="6">
    <location>
        <begin position="220"/>
        <end position="234"/>
    </location>
</feature>
<feature type="region of interest" description="Disordered" evidence="6">
    <location>
        <begin position="36"/>
        <end position="62"/>
    </location>
</feature>
<evidence type="ECO:0000313" key="8">
    <source>
        <dbReference type="EMBL" id="WAQ87633.1"/>
    </source>
</evidence>
<feature type="region of interest" description="Disordered" evidence="6">
    <location>
        <begin position="212"/>
        <end position="316"/>
    </location>
</feature>
<dbReference type="PANTHER" id="PTHR11124">
    <property type="entry name" value="VACUOLAR SORTING PROTEIN VPS29"/>
    <property type="match status" value="1"/>
</dbReference>
<keyword evidence="4" id="KW-0653">Protein transport</keyword>
<feature type="domain" description="Calcineurin-like phosphoesterase" evidence="7">
    <location>
        <begin position="75"/>
        <end position="211"/>
    </location>
</feature>
<dbReference type="InterPro" id="IPR000979">
    <property type="entry name" value="Phosphodiesterase_MJ0936/Vps29"/>
</dbReference>